<dbReference type="GO" id="GO:0003677">
    <property type="term" value="F:DNA binding"/>
    <property type="evidence" value="ECO:0007669"/>
    <property type="project" value="InterPro"/>
</dbReference>
<gene>
    <name evidence="3" type="ORF">FXB42_02050</name>
</gene>
<evidence type="ECO:0000313" key="3">
    <source>
        <dbReference type="EMBL" id="TYC88417.1"/>
    </source>
</evidence>
<feature type="domain" description="Transposase IS801/IS1294" evidence="1">
    <location>
        <begin position="137"/>
        <end position="303"/>
    </location>
</feature>
<dbReference type="EMBL" id="VSLA01000002">
    <property type="protein sequence ID" value="TYC88417.1"/>
    <property type="molecule type" value="Genomic_DNA"/>
</dbReference>
<accession>A0A5D0WW92</accession>
<dbReference type="Pfam" id="PF14319">
    <property type="entry name" value="Zn_Tnp_IS91"/>
    <property type="match status" value="1"/>
</dbReference>
<organism evidence="3 4">
    <name type="scientific">Acetobacterium wieringae</name>
    <dbReference type="NCBI Taxonomy" id="52694"/>
    <lineage>
        <taxon>Bacteria</taxon>
        <taxon>Bacillati</taxon>
        <taxon>Bacillota</taxon>
        <taxon>Clostridia</taxon>
        <taxon>Eubacteriales</taxon>
        <taxon>Eubacteriaceae</taxon>
        <taxon>Acetobacterium</taxon>
    </lineage>
</organism>
<dbReference type="PANTHER" id="PTHR37023:SF1">
    <property type="entry name" value="ISSOD25 TRANSPOSASE TNPA_ISSOD25"/>
    <property type="match status" value="1"/>
</dbReference>
<dbReference type="InterPro" id="IPR007069">
    <property type="entry name" value="Transposase_32"/>
</dbReference>
<dbReference type="Proteomes" id="UP000322619">
    <property type="component" value="Unassembled WGS sequence"/>
</dbReference>
<feature type="domain" description="Transposase zinc-binding" evidence="2">
    <location>
        <begin position="7"/>
        <end position="95"/>
    </location>
</feature>
<dbReference type="GO" id="GO:0004803">
    <property type="term" value="F:transposase activity"/>
    <property type="evidence" value="ECO:0007669"/>
    <property type="project" value="InterPro"/>
</dbReference>
<evidence type="ECO:0000313" key="4">
    <source>
        <dbReference type="Proteomes" id="UP000322619"/>
    </source>
</evidence>
<dbReference type="PANTHER" id="PTHR37023">
    <property type="entry name" value="TRANSPOSASE"/>
    <property type="match status" value="1"/>
</dbReference>
<dbReference type="GO" id="GO:0006313">
    <property type="term" value="P:DNA transposition"/>
    <property type="evidence" value="ECO:0007669"/>
    <property type="project" value="InterPro"/>
</dbReference>
<protein>
    <submittedName>
        <fullName evidence="3">Transposase</fullName>
    </submittedName>
</protein>
<dbReference type="RefSeq" id="WP_148636477.1">
    <property type="nucleotide sequence ID" value="NZ_VSLA01000002.1"/>
</dbReference>
<dbReference type="AlphaFoldDB" id="A0A5D0WW92"/>
<proteinExistence type="predicted"/>
<evidence type="ECO:0000259" key="1">
    <source>
        <dbReference type="Pfam" id="PF04986"/>
    </source>
</evidence>
<reference evidence="3 4" key="1">
    <citation type="submission" date="2019-08" db="EMBL/GenBank/DDBJ databases">
        <title>Isolation and enrichment of carboxydotrophic bacteria from anaerobic sludge for the production of bio-based chemicals from syngas.</title>
        <authorList>
            <person name="Antares A.L."/>
            <person name="Moreira J."/>
            <person name="Diender M."/>
            <person name="Parshina S.N."/>
            <person name="Stams A.J.M."/>
            <person name="Alves M."/>
            <person name="Alves J.I."/>
            <person name="Sousa D.Z."/>
        </authorList>
    </citation>
    <scope>NUCLEOTIDE SEQUENCE [LARGE SCALE GENOMIC DNA]</scope>
    <source>
        <strain evidence="3 4">JM</strain>
    </source>
</reference>
<dbReference type="Pfam" id="PF04986">
    <property type="entry name" value="Y2_Tnp"/>
    <property type="match status" value="1"/>
</dbReference>
<sequence>MSILQQIFSDYYDQILSLSLRPVVVENIDKMIHCGDFSRGFALYGCDHCGKLKFVPFRCKSRFCPTCGNLYSRKRSTAMSFKLLNCRHRHCVFTIPEQLRIFFLKNRSLLSDLFHSVRDVLLRLFSKINRSENFTPGFIAVLHTFGRDLKWNPHIHVLVSEGAAGNKTPWRKVSHFNFNFLRFAFRTALLDRLAVRLGPSFTPMKSLIYKLCPQGFYVYAKPNVCNPHEVANYIGRYLGRPVIATSHIDSYDGQSVTFHYNRHEDDLLVHETLPAMAFIKRLIRHIPDKHFKMIRYYGIYAKQHPQMPYFRYAINPDKRKILRSFNRWRDSIALSFGLDPLLCSCGHTMSTLEIYRHHTALFHQYLRHPDSS</sequence>
<evidence type="ECO:0000259" key="2">
    <source>
        <dbReference type="Pfam" id="PF14319"/>
    </source>
</evidence>
<name>A0A5D0WW92_9FIRM</name>
<dbReference type="InterPro" id="IPR026889">
    <property type="entry name" value="Zn_Tnp"/>
</dbReference>
<comment type="caution">
    <text evidence="3">The sequence shown here is derived from an EMBL/GenBank/DDBJ whole genome shotgun (WGS) entry which is preliminary data.</text>
</comment>